<evidence type="ECO:0000256" key="3">
    <source>
        <dbReference type="PROSITE-ProRule" id="PRU00339"/>
    </source>
</evidence>
<dbReference type="Pfam" id="PF13174">
    <property type="entry name" value="TPR_6"/>
    <property type="match status" value="1"/>
</dbReference>
<dbReference type="InterPro" id="IPR050498">
    <property type="entry name" value="Ycf3"/>
</dbReference>
<reference evidence="4 5" key="1">
    <citation type="submission" date="2018-06" db="EMBL/GenBank/DDBJ databases">
        <authorList>
            <consortium name="Pathogen Informatics"/>
            <person name="Doyle S."/>
        </authorList>
    </citation>
    <scope>NUCLEOTIDE SEQUENCE [LARGE SCALE GENOMIC DNA]</scope>
    <source>
        <strain evidence="4 5">NCTC11632</strain>
    </source>
</reference>
<dbReference type="Pfam" id="PF13424">
    <property type="entry name" value="TPR_12"/>
    <property type="match status" value="1"/>
</dbReference>
<gene>
    <name evidence="4" type="ORF">NCTC11632_00535</name>
</gene>
<dbReference type="Gene3D" id="1.25.40.10">
    <property type="entry name" value="Tetratricopeptide repeat domain"/>
    <property type="match status" value="1"/>
</dbReference>
<evidence type="ECO:0000313" key="5">
    <source>
        <dbReference type="Proteomes" id="UP000254156"/>
    </source>
</evidence>
<proteinExistence type="predicted"/>
<dbReference type="Proteomes" id="UP000254156">
    <property type="component" value="Unassembled WGS sequence"/>
</dbReference>
<keyword evidence="1" id="KW-0677">Repeat</keyword>
<dbReference type="InterPro" id="IPR011990">
    <property type="entry name" value="TPR-like_helical_dom_sf"/>
</dbReference>
<dbReference type="SMART" id="SM00028">
    <property type="entry name" value="TPR"/>
    <property type="match status" value="5"/>
</dbReference>
<sequence>MIRYRCKSVFYLILLVLFVLLSAAKCSHNKQERTEERGAINLFEKGLEMHKAGNYEAALSYYTQSIAKDSSRYVTFLNRGYVKELLKDTLNAIQDFMTASKLNGTDPICLNNLGAIYAERQQTEVAEKYFRKAIQVDSLYANSYFNLGLIAYDRCQFQEAIFLFKRFIELKDIALNRLLSLNLYEELMPQYEIYNTYALYYIGLAYKNLNQIDSAIYYLKLAIPEGISEAKDSLNLINENPKIKEK</sequence>
<dbReference type="GO" id="GO:0016740">
    <property type="term" value="F:transferase activity"/>
    <property type="evidence" value="ECO:0007669"/>
    <property type="project" value="UniProtKB-KW"/>
</dbReference>
<dbReference type="RefSeq" id="WP_115096579.1">
    <property type="nucleotide sequence ID" value="NZ_UGTF01000002.1"/>
</dbReference>
<feature type="repeat" description="TPR" evidence="3">
    <location>
        <begin position="141"/>
        <end position="174"/>
    </location>
</feature>
<dbReference type="PANTHER" id="PTHR44858:SF1">
    <property type="entry name" value="UDP-N-ACETYLGLUCOSAMINE--PEPTIDE N-ACETYLGLUCOSAMINYLTRANSFERASE SPINDLY-RELATED"/>
    <property type="match status" value="1"/>
</dbReference>
<keyword evidence="4" id="KW-0808">Transferase</keyword>
<evidence type="ECO:0000313" key="4">
    <source>
        <dbReference type="EMBL" id="SUB88466.1"/>
    </source>
</evidence>
<evidence type="ECO:0000256" key="1">
    <source>
        <dbReference type="ARBA" id="ARBA00022737"/>
    </source>
</evidence>
<accession>A0A379E728</accession>
<dbReference type="PANTHER" id="PTHR44858">
    <property type="entry name" value="TETRATRICOPEPTIDE REPEAT PROTEIN 6"/>
    <property type="match status" value="1"/>
</dbReference>
<evidence type="ECO:0000256" key="2">
    <source>
        <dbReference type="ARBA" id="ARBA00022803"/>
    </source>
</evidence>
<name>A0A379E728_9PORP</name>
<protein>
    <submittedName>
        <fullName evidence="4">Predicted O-linked N-acetylglucosamine transferase, SPINDLY family</fullName>
    </submittedName>
</protein>
<feature type="repeat" description="TPR" evidence="3">
    <location>
        <begin position="107"/>
        <end position="140"/>
    </location>
</feature>
<dbReference type="EMBL" id="UGTF01000002">
    <property type="protein sequence ID" value="SUB88466.1"/>
    <property type="molecule type" value="Genomic_DNA"/>
</dbReference>
<dbReference type="SUPFAM" id="SSF48452">
    <property type="entry name" value="TPR-like"/>
    <property type="match status" value="1"/>
</dbReference>
<dbReference type="InterPro" id="IPR019734">
    <property type="entry name" value="TPR_rpt"/>
</dbReference>
<keyword evidence="2 3" id="KW-0802">TPR repeat</keyword>
<organism evidence="4 5">
    <name type="scientific">Porphyromonas macacae</name>
    <dbReference type="NCBI Taxonomy" id="28115"/>
    <lineage>
        <taxon>Bacteria</taxon>
        <taxon>Pseudomonadati</taxon>
        <taxon>Bacteroidota</taxon>
        <taxon>Bacteroidia</taxon>
        <taxon>Bacteroidales</taxon>
        <taxon>Porphyromonadaceae</taxon>
        <taxon>Porphyromonas</taxon>
    </lineage>
</organism>
<dbReference type="PROSITE" id="PS50005">
    <property type="entry name" value="TPR"/>
    <property type="match status" value="2"/>
</dbReference>
<dbReference type="AlphaFoldDB" id="A0A379E728"/>